<evidence type="ECO:0000313" key="4">
    <source>
        <dbReference type="Proteomes" id="UP001338125"/>
    </source>
</evidence>
<keyword evidence="2" id="KW-0560">Oxidoreductase</keyword>
<dbReference type="InterPro" id="IPR002347">
    <property type="entry name" value="SDR_fam"/>
</dbReference>
<organism evidence="3 4">
    <name type="scientific">Cladobotryum mycophilum</name>
    <dbReference type="NCBI Taxonomy" id="491253"/>
    <lineage>
        <taxon>Eukaryota</taxon>
        <taxon>Fungi</taxon>
        <taxon>Dikarya</taxon>
        <taxon>Ascomycota</taxon>
        <taxon>Pezizomycotina</taxon>
        <taxon>Sordariomycetes</taxon>
        <taxon>Hypocreomycetidae</taxon>
        <taxon>Hypocreales</taxon>
        <taxon>Hypocreaceae</taxon>
        <taxon>Cladobotryum</taxon>
    </lineage>
</organism>
<evidence type="ECO:0000313" key="3">
    <source>
        <dbReference type="EMBL" id="KAK5997682.1"/>
    </source>
</evidence>
<name>A0ABR0T0M5_9HYPO</name>
<proteinExistence type="inferred from homology"/>
<dbReference type="EMBL" id="JAVFKD010000001">
    <property type="protein sequence ID" value="KAK5997682.1"/>
    <property type="molecule type" value="Genomic_DNA"/>
</dbReference>
<dbReference type="InterPro" id="IPR036291">
    <property type="entry name" value="NAD(P)-bd_dom_sf"/>
</dbReference>
<dbReference type="PANTHER" id="PTHR42760">
    <property type="entry name" value="SHORT-CHAIN DEHYDROGENASES/REDUCTASES FAMILY MEMBER"/>
    <property type="match status" value="1"/>
</dbReference>
<dbReference type="Proteomes" id="UP001338125">
    <property type="component" value="Unassembled WGS sequence"/>
</dbReference>
<dbReference type="SUPFAM" id="SSF51735">
    <property type="entry name" value="NAD(P)-binding Rossmann-fold domains"/>
    <property type="match status" value="1"/>
</dbReference>
<evidence type="ECO:0000256" key="2">
    <source>
        <dbReference type="ARBA" id="ARBA00023002"/>
    </source>
</evidence>
<evidence type="ECO:0000256" key="1">
    <source>
        <dbReference type="ARBA" id="ARBA00006484"/>
    </source>
</evidence>
<dbReference type="PANTHER" id="PTHR42760:SF133">
    <property type="entry name" value="3-OXOACYL-[ACYL-CARRIER-PROTEIN] REDUCTASE"/>
    <property type="match status" value="1"/>
</dbReference>
<sequence length="262" mass="28388">MIRTDNKLGGSKGLGKGMVEAFLAEGANVSYCARKVRGDEFSQFTETLENARAVGSSVDIGNPDEIKTWVEKAAKEFGKIDCVVANACAFFSDATPEHWEKSFRTDIMGLISLIEAVTPHLEETAKGSRNASIVVISSMAGYEARHPSISGPYTTFKRAQATLAKDYARKLAPKGIRINTVVPGSVETPNVTLPDGTVQESSYQRVKRTNYPFYQGLLDAIPMGRTGMPEELANAVIFLSSHLSNFICGTSLVVDGAMSLYF</sequence>
<comment type="similarity">
    <text evidence="1">Belongs to the short-chain dehydrogenases/reductases (SDR) family.</text>
</comment>
<dbReference type="Gene3D" id="3.40.50.720">
    <property type="entry name" value="NAD(P)-binding Rossmann-like Domain"/>
    <property type="match status" value="1"/>
</dbReference>
<comment type="caution">
    <text evidence="3">The sequence shown here is derived from an EMBL/GenBank/DDBJ whole genome shotgun (WGS) entry which is preliminary data.</text>
</comment>
<accession>A0ABR0T0M5</accession>
<protein>
    <submittedName>
        <fullName evidence="3">Isoepoxydon dehydrogenase patN</fullName>
    </submittedName>
</protein>
<dbReference type="PRINTS" id="PR00081">
    <property type="entry name" value="GDHRDH"/>
</dbReference>
<keyword evidence="4" id="KW-1185">Reference proteome</keyword>
<reference evidence="3 4" key="1">
    <citation type="submission" date="2024-01" db="EMBL/GenBank/DDBJ databases">
        <title>Complete genome of Cladobotryum mycophilum ATHUM6906.</title>
        <authorList>
            <person name="Christinaki A.C."/>
            <person name="Myridakis A.I."/>
            <person name="Kouvelis V.N."/>
        </authorList>
    </citation>
    <scope>NUCLEOTIDE SEQUENCE [LARGE SCALE GENOMIC DNA]</scope>
    <source>
        <strain evidence="3 4">ATHUM6906</strain>
    </source>
</reference>
<gene>
    <name evidence="3" type="ORF">PT974_00037</name>
</gene>
<dbReference type="Pfam" id="PF13561">
    <property type="entry name" value="adh_short_C2"/>
    <property type="match status" value="1"/>
</dbReference>